<organism evidence="1 2">
    <name type="scientific">Tenacibaculum lutimaris</name>
    <dbReference type="NCBI Taxonomy" id="285258"/>
    <lineage>
        <taxon>Bacteria</taxon>
        <taxon>Pseudomonadati</taxon>
        <taxon>Bacteroidota</taxon>
        <taxon>Flavobacteriia</taxon>
        <taxon>Flavobacteriales</taxon>
        <taxon>Flavobacteriaceae</taxon>
        <taxon>Tenacibaculum</taxon>
    </lineage>
</organism>
<dbReference type="AlphaFoldDB" id="A0A420E439"/>
<evidence type="ECO:0008006" key="3">
    <source>
        <dbReference type="Google" id="ProtNLM"/>
    </source>
</evidence>
<protein>
    <recommendedName>
        <fullName evidence="3">YD repeat-containing protein</fullName>
    </recommendedName>
</protein>
<accession>A0A420E439</accession>
<dbReference type="PROSITE" id="PS51257">
    <property type="entry name" value="PROKAR_LIPOPROTEIN"/>
    <property type="match status" value="1"/>
</dbReference>
<name>A0A420E439_9FLAO</name>
<dbReference type="RefSeq" id="WP_120185698.1">
    <property type="nucleotide sequence ID" value="NZ_RAQM01000006.1"/>
</dbReference>
<dbReference type="Proteomes" id="UP000285780">
    <property type="component" value="Unassembled WGS sequence"/>
</dbReference>
<keyword evidence="2" id="KW-1185">Reference proteome</keyword>
<sequence length="262" mass="30192">MKKTALLLVTLMTIASCTSDKEIIEKESPKLLNKQISVESYDDDGDPDTPYVESTTTSTYHYNDKYELLKIIHESPEVVEKTLFTYTNGKITKTEDIDSNGRTDRYSEYEYTGDLLTKQTNYNSLNAINSIREYQYNSDSKLEKTTTEQFFNSNTNTVVSSYEYLSDNKVKETTDTDTNYTIYTFDNKNSPLINIVGVKAILQSDFEGGGTHNITLVQEFDKDNKELGSYKTIYKYDSDNFVIERDESSNDYSYVVTYEYNK</sequence>
<reference evidence="1 2" key="1">
    <citation type="submission" date="2018-09" db="EMBL/GenBank/DDBJ databases">
        <title>Genomic Encyclopedia of Archaeal and Bacterial Type Strains, Phase II (KMG-II): from individual species to whole genera.</title>
        <authorList>
            <person name="Goeker M."/>
        </authorList>
    </citation>
    <scope>NUCLEOTIDE SEQUENCE [LARGE SCALE GENOMIC DNA]</scope>
    <source>
        <strain evidence="1 2">DSM 16505</strain>
    </source>
</reference>
<proteinExistence type="predicted"/>
<evidence type="ECO:0000313" key="1">
    <source>
        <dbReference type="EMBL" id="RKF04866.1"/>
    </source>
</evidence>
<dbReference type="EMBL" id="RAQM01000006">
    <property type="protein sequence ID" value="RKF04866.1"/>
    <property type="molecule type" value="Genomic_DNA"/>
</dbReference>
<comment type="caution">
    <text evidence="1">The sequence shown here is derived from an EMBL/GenBank/DDBJ whole genome shotgun (WGS) entry which is preliminary data.</text>
</comment>
<evidence type="ECO:0000313" key="2">
    <source>
        <dbReference type="Proteomes" id="UP000285780"/>
    </source>
</evidence>
<gene>
    <name evidence="1" type="ORF">C8N26_0260</name>
</gene>